<dbReference type="KEGG" id="bic:LMTR13_27130"/>
<evidence type="ECO:0000256" key="1">
    <source>
        <dbReference type="ARBA" id="ARBA00022485"/>
    </source>
</evidence>
<reference evidence="8 9" key="1">
    <citation type="submission" date="2016-07" db="EMBL/GenBank/DDBJ databases">
        <title>Complete genome sequence of Bradyrhizobium icense LMTR 13T, a potential inoculant strain isolated from lima bean (Phaseolus lunatus) in Peru.</title>
        <authorList>
            <person name="Ormeno-Orrillo E."/>
            <person name="Duran D."/>
            <person name="Rogel M.A."/>
            <person name="Rey L."/>
            <person name="Imperial J."/>
            <person name="Ruiz-Argueso T."/>
            <person name="Martinez-Romero E."/>
        </authorList>
    </citation>
    <scope>NUCLEOTIDE SEQUENCE [LARGE SCALE GENOMIC DNA]</scope>
    <source>
        <strain evidence="8 9">LMTR 13</strain>
    </source>
</reference>
<dbReference type="RefSeq" id="WP_065730450.1">
    <property type="nucleotide sequence ID" value="NZ_CP016428.1"/>
</dbReference>
<dbReference type="InterPro" id="IPR036136">
    <property type="entry name" value="Nit/Sulf_reduc_fer-like_dom_sf"/>
</dbReference>
<keyword evidence="1" id="KW-0004">4Fe-4S</keyword>
<dbReference type="OrthoDB" id="7459360at2"/>
<gene>
    <name evidence="8" type="ORF">LMTR13_27130</name>
</gene>
<dbReference type="InterPro" id="IPR005117">
    <property type="entry name" value="NiRdtase/SiRdtase_haem-b_fer"/>
</dbReference>
<keyword evidence="5" id="KW-0408">Iron</keyword>
<evidence type="ECO:0000259" key="7">
    <source>
        <dbReference type="Pfam" id="PF03460"/>
    </source>
</evidence>
<feature type="domain" description="Nitrite/Sulfite reductase ferredoxin-like" evidence="7">
    <location>
        <begin position="15"/>
        <end position="80"/>
    </location>
</feature>
<organism evidence="8 9">
    <name type="scientific">Bradyrhizobium icense</name>
    <dbReference type="NCBI Taxonomy" id="1274631"/>
    <lineage>
        <taxon>Bacteria</taxon>
        <taxon>Pseudomonadati</taxon>
        <taxon>Pseudomonadota</taxon>
        <taxon>Alphaproteobacteria</taxon>
        <taxon>Hyphomicrobiales</taxon>
        <taxon>Nitrobacteraceae</taxon>
        <taxon>Bradyrhizobium</taxon>
    </lineage>
</organism>
<evidence type="ECO:0000256" key="5">
    <source>
        <dbReference type="ARBA" id="ARBA00023004"/>
    </source>
</evidence>
<dbReference type="PANTHER" id="PTHR32439">
    <property type="entry name" value="FERREDOXIN--NITRITE REDUCTASE, CHLOROPLASTIC"/>
    <property type="match status" value="1"/>
</dbReference>
<sequence>MSAVAIKGWCPGALRPMRSGDGLVVRVRPHGGRLDAKQAAGIAALAERYGNGLIDLTSRANLQIRGVSDQGHRPLIEELSRLHLLDPDPESEARRNILVTPFWSASDDTCFLAAELEQRLVMGPPGLPTKFGFAVDCGTERALAGASADIRIERSIAGELIVRADGAEHGRPVARSEAVKVALALAEWFVDFGGARDGRGRMAAHIGAGAKLPDALRGRAEPVRTIAEPRLGLYPQGAMVGAAFGQVTRATLSYLAGCSPGLRMTPWRMILAEELREMAHCEGLVTQADDPILRVVACPGAPACREAYADTRALAATLAQHIAADERLHVSGCAKGCAHSGRAALTLVAAREGFDLVRGGSTRDAPALRGLSAGRMIADPSVLTGRTDAACL</sequence>
<proteinExistence type="predicted"/>
<dbReference type="Pfam" id="PF03460">
    <property type="entry name" value="NIR_SIR_ferr"/>
    <property type="match status" value="1"/>
</dbReference>
<dbReference type="AlphaFoldDB" id="A0A1B1UKL7"/>
<dbReference type="EMBL" id="CP016428">
    <property type="protein sequence ID" value="ANW03265.1"/>
    <property type="molecule type" value="Genomic_DNA"/>
</dbReference>
<dbReference type="Proteomes" id="UP000092839">
    <property type="component" value="Chromosome"/>
</dbReference>
<name>A0A1B1UKL7_9BRAD</name>
<dbReference type="STRING" id="1274631.LMTR13_27130"/>
<keyword evidence="4" id="KW-0560">Oxidoreductase</keyword>
<dbReference type="InterPro" id="IPR045854">
    <property type="entry name" value="NO2/SO3_Rdtase_4Fe4S_sf"/>
</dbReference>
<keyword evidence="6" id="KW-0411">Iron-sulfur</keyword>
<evidence type="ECO:0000313" key="9">
    <source>
        <dbReference type="Proteomes" id="UP000092839"/>
    </source>
</evidence>
<dbReference type="InterPro" id="IPR051329">
    <property type="entry name" value="NIR_SIR_4Fe-4S"/>
</dbReference>
<evidence type="ECO:0000313" key="8">
    <source>
        <dbReference type="EMBL" id="ANW03265.1"/>
    </source>
</evidence>
<dbReference type="SUPFAM" id="SSF55124">
    <property type="entry name" value="Nitrite/Sulfite reductase N-terminal domain-like"/>
    <property type="match status" value="1"/>
</dbReference>
<keyword evidence="2" id="KW-0349">Heme</keyword>
<keyword evidence="3" id="KW-0479">Metal-binding</keyword>
<keyword evidence="9" id="KW-1185">Reference proteome</keyword>
<dbReference type="NCBIfam" id="TIGR02435">
    <property type="entry name" value="CobG"/>
    <property type="match status" value="1"/>
</dbReference>
<protein>
    <submittedName>
        <fullName evidence="8">Precorrin-3B synthase</fullName>
    </submittedName>
</protein>
<dbReference type="InterPro" id="IPR012798">
    <property type="entry name" value="Cbl_synth_CobG-like"/>
</dbReference>
<dbReference type="GO" id="GO:0016491">
    <property type="term" value="F:oxidoreductase activity"/>
    <property type="evidence" value="ECO:0007669"/>
    <property type="project" value="UniProtKB-KW"/>
</dbReference>
<evidence type="ECO:0000256" key="3">
    <source>
        <dbReference type="ARBA" id="ARBA00022723"/>
    </source>
</evidence>
<dbReference type="PANTHER" id="PTHR32439:SF9">
    <property type="entry name" value="BLR3264 PROTEIN"/>
    <property type="match status" value="1"/>
</dbReference>
<evidence type="ECO:0000256" key="6">
    <source>
        <dbReference type="ARBA" id="ARBA00023014"/>
    </source>
</evidence>
<dbReference type="Gene3D" id="3.30.413.10">
    <property type="entry name" value="Sulfite Reductase Hemoprotein, domain 1"/>
    <property type="match status" value="2"/>
</dbReference>
<evidence type="ECO:0000256" key="4">
    <source>
        <dbReference type="ARBA" id="ARBA00023002"/>
    </source>
</evidence>
<dbReference type="SUPFAM" id="SSF56014">
    <property type="entry name" value="Nitrite and sulphite reductase 4Fe-4S domain-like"/>
    <property type="match status" value="1"/>
</dbReference>
<accession>A0A1B1UKL7</accession>
<evidence type="ECO:0000256" key="2">
    <source>
        <dbReference type="ARBA" id="ARBA00022617"/>
    </source>
</evidence>
<dbReference type="GO" id="GO:0046872">
    <property type="term" value="F:metal ion binding"/>
    <property type="evidence" value="ECO:0007669"/>
    <property type="project" value="UniProtKB-KW"/>
</dbReference>
<dbReference type="Gene3D" id="3.90.480.10">
    <property type="entry name" value="Sulfite Reductase Hemoprotein,Domain 2"/>
    <property type="match status" value="1"/>
</dbReference>
<dbReference type="GO" id="GO:0051539">
    <property type="term" value="F:4 iron, 4 sulfur cluster binding"/>
    <property type="evidence" value="ECO:0007669"/>
    <property type="project" value="UniProtKB-KW"/>
</dbReference>